<feature type="region of interest" description="Disordered" evidence="1">
    <location>
        <begin position="116"/>
        <end position="164"/>
    </location>
</feature>
<evidence type="ECO:0000256" key="1">
    <source>
        <dbReference type="SAM" id="MobiDB-lite"/>
    </source>
</evidence>
<feature type="compositionally biased region" description="Basic and acidic residues" evidence="1">
    <location>
        <begin position="121"/>
        <end position="143"/>
    </location>
</feature>
<dbReference type="Proteomes" id="UP000198804">
    <property type="component" value="Unassembled WGS sequence"/>
</dbReference>
<dbReference type="RefSeq" id="WP_091952116.1">
    <property type="nucleotide sequence ID" value="NZ_FOSV01000049.1"/>
</dbReference>
<dbReference type="EMBL" id="FOSV01000049">
    <property type="protein sequence ID" value="SFM08469.1"/>
    <property type="molecule type" value="Genomic_DNA"/>
</dbReference>
<evidence type="ECO:0000256" key="2">
    <source>
        <dbReference type="SAM" id="SignalP"/>
    </source>
</evidence>
<dbReference type="AlphaFoldDB" id="A0A1I4MYV6"/>
<evidence type="ECO:0000313" key="4">
    <source>
        <dbReference type="Proteomes" id="UP000198804"/>
    </source>
</evidence>
<feature type="signal peptide" evidence="2">
    <location>
        <begin position="1"/>
        <end position="23"/>
    </location>
</feature>
<gene>
    <name evidence="3" type="ORF">SAMN04488125_1494</name>
</gene>
<keyword evidence="2" id="KW-0732">Signal</keyword>
<reference evidence="4" key="1">
    <citation type="submission" date="2016-10" db="EMBL/GenBank/DDBJ databases">
        <authorList>
            <person name="Varghese N."/>
            <person name="Submissions S."/>
        </authorList>
    </citation>
    <scope>NUCLEOTIDE SEQUENCE [LARGE SCALE GENOMIC DNA]</scope>
    <source>
        <strain evidence="4">CGMCC 1.6474</strain>
    </source>
</reference>
<proteinExistence type="predicted"/>
<feature type="chain" id="PRO_5011630312" evidence="2">
    <location>
        <begin position="24"/>
        <end position="528"/>
    </location>
</feature>
<keyword evidence="4" id="KW-1185">Reference proteome</keyword>
<evidence type="ECO:0000313" key="3">
    <source>
        <dbReference type="EMBL" id="SFM08469.1"/>
    </source>
</evidence>
<protein>
    <submittedName>
        <fullName evidence="3">Uncharacterized protein</fullName>
    </submittedName>
</protein>
<name>A0A1I4MYV6_9HYPH</name>
<sequence length="528" mass="57153">MILSRITRALMLAIVASSTSAQAGVITDFLDRIGGCRKPLHESFSYEISPYTPKPYGKALSDWTEADMNDFRAYFVACQARRPNWDSMGAADRADEIRRIDTAMAELRYKVGDARASSARQRADEATGAERQRRAETERRAEAEAAAQQAQIVPSEQHERTRRNEAARGKVVQLLKELLAFTQNELAALPPAEQLVRLDGYLARMEAVERETAGTPAAAPLAAMLGPTRTLRDQVAAAQSRREALNPSQPNTSVSAGPYTDFEMLGQRVVSAMTNPMQREAFRTSLAQGIDFNVGVSAIEPTPTGWLVQLSGRLGMPGTPGQGFFCRVERHDAPSVAVLRTVTPPHDIVHVTAPDTEEFVLESRPLLARIVFGPCRITVPSDRSLGSAITRFGRGTSALPPQPNSAEQTGEETDAPVAPSSAGLNCTTRPPRNDAQRAMAHRIRQVWAIPEALRADASLLLTFAVTLNYDAEVTAPLHLVRSQSQTATPAQLQAAVEAGHRAIGEAAPFPELGTFAGGTMQVDLTPCD</sequence>
<feature type="region of interest" description="Disordered" evidence="1">
    <location>
        <begin position="393"/>
        <end position="434"/>
    </location>
</feature>
<accession>A0A1I4MYV6</accession>
<dbReference type="STRING" id="414703.SAMN04488125_1494"/>
<organism evidence="3 4">
    <name type="scientific">Methylorubrum salsuginis</name>
    <dbReference type="NCBI Taxonomy" id="414703"/>
    <lineage>
        <taxon>Bacteria</taxon>
        <taxon>Pseudomonadati</taxon>
        <taxon>Pseudomonadota</taxon>
        <taxon>Alphaproteobacteria</taxon>
        <taxon>Hyphomicrobiales</taxon>
        <taxon>Methylobacteriaceae</taxon>
        <taxon>Methylorubrum</taxon>
    </lineage>
</organism>